<reference evidence="2" key="1">
    <citation type="submission" date="2024-10" db="EMBL/GenBank/DDBJ databases">
        <authorList>
            <person name="Ryan C."/>
        </authorList>
    </citation>
    <scope>NUCLEOTIDE SEQUENCE [LARGE SCALE GENOMIC DNA]</scope>
</reference>
<dbReference type="AlphaFoldDB" id="A0ABC9AZ94"/>
<protein>
    <submittedName>
        <fullName evidence="2">Uncharacterized protein</fullName>
    </submittedName>
</protein>
<sequence length="257" mass="27871">MESYATKLPEASGEEGEMARGTTKSLKAAAAAAAAIGPHGLFAGFSAKGKAGQEAAASSVEQAFAMAAVATAMAQKAMEAAQQATVLAAAASKQADVEKQSEEADQAEEEEQQQAAADTDTDTDAYGTDSEDEGEGMTSMEYIMAYKELPPFEVELILRVPVQRTLFAETEAYKAMIADPSTTQDDIDKASDEHEENQNMRVRFHDYVRREYEAKGYVAVSDEYIARRARTEEFSRKLWEEGFSDSDSEDDAKEGAH</sequence>
<accession>A0ABC9AZ94</accession>
<feature type="compositionally biased region" description="Acidic residues" evidence="1">
    <location>
        <begin position="103"/>
        <end position="112"/>
    </location>
</feature>
<feature type="region of interest" description="Disordered" evidence="1">
    <location>
        <begin position="1"/>
        <end position="22"/>
    </location>
</feature>
<evidence type="ECO:0000256" key="1">
    <source>
        <dbReference type="SAM" id="MobiDB-lite"/>
    </source>
</evidence>
<gene>
    <name evidence="2" type="ORF">URODEC1_LOCUS58463</name>
</gene>
<dbReference type="Proteomes" id="UP001497457">
    <property type="component" value="Chromosome 23rd"/>
</dbReference>
<evidence type="ECO:0000313" key="2">
    <source>
        <dbReference type="EMBL" id="CAL4986601.1"/>
    </source>
</evidence>
<organism evidence="2 3">
    <name type="scientific">Urochloa decumbens</name>
    <dbReference type="NCBI Taxonomy" id="240449"/>
    <lineage>
        <taxon>Eukaryota</taxon>
        <taxon>Viridiplantae</taxon>
        <taxon>Streptophyta</taxon>
        <taxon>Embryophyta</taxon>
        <taxon>Tracheophyta</taxon>
        <taxon>Spermatophyta</taxon>
        <taxon>Magnoliopsida</taxon>
        <taxon>Liliopsida</taxon>
        <taxon>Poales</taxon>
        <taxon>Poaceae</taxon>
        <taxon>PACMAD clade</taxon>
        <taxon>Panicoideae</taxon>
        <taxon>Panicodae</taxon>
        <taxon>Paniceae</taxon>
        <taxon>Melinidinae</taxon>
        <taxon>Urochloa</taxon>
    </lineage>
</organism>
<evidence type="ECO:0000313" key="3">
    <source>
        <dbReference type="Proteomes" id="UP001497457"/>
    </source>
</evidence>
<keyword evidence="3" id="KW-1185">Reference proteome</keyword>
<proteinExistence type="predicted"/>
<dbReference type="EMBL" id="OZ075133">
    <property type="protein sequence ID" value="CAL4986601.1"/>
    <property type="molecule type" value="Genomic_DNA"/>
</dbReference>
<name>A0ABC9AZ94_9POAL</name>
<feature type="compositionally biased region" description="Acidic residues" evidence="1">
    <location>
        <begin position="119"/>
        <end position="134"/>
    </location>
</feature>
<feature type="region of interest" description="Disordered" evidence="1">
    <location>
        <begin position="96"/>
        <end position="134"/>
    </location>
</feature>